<organism evidence="2 3">
    <name type="scientific">Catenaria anguillulae PL171</name>
    <dbReference type="NCBI Taxonomy" id="765915"/>
    <lineage>
        <taxon>Eukaryota</taxon>
        <taxon>Fungi</taxon>
        <taxon>Fungi incertae sedis</taxon>
        <taxon>Blastocladiomycota</taxon>
        <taxon>Blastocladiomycetes</taxon>
        <taxon>Blastocladiales</taxon>
        <taxon>Catenariaceae</taxon>
        <taxon>Catenaria</taxon>
    </lineage>
</organism>
<keyword evidence="1" id="KW-0732">Signal</keyword>
<dbReference type="EMBL" id="MCFL01000057">
    <property type="protein sequence ID" value="ORZ31635.1"/>
    <property type="molecule type" value="Genomic_DNA"/>
</dbReference>
<evidence type="ECO:0000313" key="3">
    <source>
        <dbReference type="Proteomes" id="UP000193411"/>
    </source>
</evidence>
<dbReference type="Proteomes" id="UP000193411">
    <property type="component" value="Unassembled WGS sequence"/>
</dbReference>
<protein>
    <recommendedName>
        <fullName evidence="4">Secreted protein</fullName>
    </recommendedName>
</protein>
<feature type="chain" id="PRO_5012824638" description="Secreted protein" evidence="1">
    <location>
        <begin position="16"/>
        <end position="116"/>
    </location>
</feature>
<keyword evidence="3" id="KW-1185">Reference proteome</keyword>
<comment type="caution">
    <text evidence="2">The sequence shown here is derived from an EMBL/GenBank/DDBJ whole genome shotgun (WGS) entry which is preliminary data.</text>
</comment>
<evidence type="ECO:0000256" key="1">
    <source>
        <dbReference type="SAM" id="SignalP"/>
    </source>
</evidence>
<dbReference type="AlphaFoldDB" id="A0A1Y2HAV7"/>
<reference evidence="2 3" key="1">
    <citation type="submission" date="2016-07" db="EMBL/GenBank/DDBJ databases">
        <title>Pervasive Adenine N6-methylation of Active Genes in Fungi.</title>
        <authorList>
            <consortium name="DOE Joint Genome Institute"/>
            <person name="Mondo S.J."/>
            <person name="Dannebaum R.O."/>
            <person name="Kuo R.C."/>
            <person name="Labutti K."/>
            <person name="Haridas S."/>
            <person name="Kuo A."/>
            <person name="Salamov A."/>
            <person name="Ahrendt S.R."/>
            <person name="Lipzen A."/>
            <person name="Sullivan W."/>
            <person name="Andreopoulos W.B."/>
            <person name="Clum A."/>
            <person name="Lindquist E."/>
            <person name="Daum C."/>
            <person name="Ramamoorthy G.K."/>
            <person name="Gryganskyi A."/>
            <person name="Culley D."/>
            <person name="Magnuson J.K."/>
            <person name="James T.Y."/>
            <person name="O'Malley M.A."/>
            <person name="Stajich J.E."/>
            <person name="Spatafora J.W."/>
            <person name="Visel A."/>
            <person name="Grigoriev I.V."/>
        </authorList>
    </citation>
    <scope>NUCLEOTIDE SEQUENCE [LARGE SCALE GENOMIC DNA]</scope>
    <source>
        <strain evidence="2 3">PL171</strain>
    </source>
</reference>
<feature type="signal peptide" evidence="1">
    <location>
        <begin position="1"/>
        <end position="15"/>
    </location>
</feature>
<gene>
    <name evidence="2" type="ORF">BCR44DRAFT_1441897</name>
</gene>
<evidence type="ECO:0000313" key="2">
    <source>
        <dbReference type="EMBL" id="ORZ31635.1"/>
    </source>
</evidence>
<evidence type="ECO:0008006" key="4">
    <source>
        <dbReference type="Google" id="ProtNLM"/>
    </source>
</evidence>
<name>A0A1Y2HAV7_9FUNG</name>
<sequence>MVAIRLFFNLRIVVACVTLTSKSAPHGVQGESIQAILGTLHQLGDQHARGIRCGSVWVVVVVLCHQVCLVCWLLHCRGCFCKLVQVGNRLCTAASSHAVSSCFLACRLACFSFRSC</sequence>
<proteinExistence type="predicted"/>
<accession>A0A1Y2HAV7</accession>